<name>A0A5C8NH52_9ACTN</name>
<dbReference type="InterPro" id="IPR036271">
    <property type="entry name" value="Tet_transcr_reg_TetR-rel_C_sf"/>
</dbReference>
<organism evidence="6 7">
    <name type="scientific">Aeromicrobium terrae</name>
    <dbReference type="NCBI Taxonomy" id="2498846"/>
    <lineage>
        <taxon>Bacteria</taxon>
        <taxon>Bacillati</taxon>
        <taxon>Actinomycetota</taxon>
        <taxon>Actinomycetes</taxon>
        <taxon>Propionibacteriales</taxon>
        <taxon>Nocardioidaceae</taxon>
        <taxon>Aeromicrobium</taxon>
    </lineage>
</organism>
<dbReference type="InterPro" id="IPR009057">
    <property type="entry name" value="Homeodomain-like_sf"/>
</dbReference>
<feature type="domain" description="HTH tetR-type" evidence="5">
    <location>
        <begin position="2"/>
        <end position="62"/>
    </location>
</feature>
<dbReference type="PROSITE" id="PS50977">
    <property type="entry name" value="HTH_TETR_2"/>
    <property type="match status" value="1"/>
</dbReference>
<dbReference type="Gene3D" id="1.10.357.10">
    <property type="entry name" value="Tetracycline Repressor, domain 2"/>
    <property type="match status" value="1"/>
</dbReference>
<dbReference type="Pfam" id="PF00440">
    <property type="entry name" value="TetR_N"/>
    <property type="match status" value="1"/>
</dbReference>
<dbReference type="AlphaFoldDB" id="A0A5C8NH52"/>
<keyword evidence="2 4" id="KW-0238">DNA-binding</keyword>
<reference evidence="6 7" key="1">
    <citation type="submission" date="2019-06" db="EMBL/GenBank/DDBJ databases">
        <title>Aeromicrobium sp. nov., isolated from a maize field.</title>
        <authorList>
            <person name="Lin S.-Y."/>
            <person name="Tsai C.-F."/>
            <person name="Young C.-C."/>
        </authorList>
    </citation>
    <scope>NUCLEOTIDE SEQUENCE [LARGE SCALE GENOMIC DNA]</scope>
    <source>
        <strain evidence="6 7">CC-CFT486</strain>
    </source>
</reference>
<evidence type="ECO:0000256" key="4">
    <source>
        <dbReference type="PROSITE-ProRule" id="PRU00335"/>
    </source>
</evidence>
<dbReference type="GO" id="GO:0000976">
    <property type="term" value="F:transcription cis-regulatory region binding"/>
    <property type="evidence" value="ECO:0007669"/>
    <property type="project" value="TreeGrafter"/>
</dbReference>
<evidence type="ECO:0000313" key="6">
    <source>
        <dbReference type="EMBL" id="TXL60628.1"/>
    </source>
</evidence>
<dbReference type="Pfam" id="PF02909">
    <property type="entry name" value="TetR_C_1"/>
    <property type="match status" value="1"/>
</dbReference>
<feature type="DNA-binding region" description="H-T-H motif" evidence="4">
    <location>
        <begin position="25"/>
        <end position="44"/>
    </location>
</feature>
<dbReference type="PRINTS" id="PR00455">
    <property type="entry name" value="HTHTETR"/>
</dbReference>
<evidence type="ECO:0000256" key="1">
    <source>
        <dbReference type="ARBA" id="ARBA00023015"/>
    </source>
</evidence>
<gene>
    <name evidence="6" type="ORF">FHP06_09305</name>
</gene>
<protein>
    <submittedName>
        <fullName evidence="6">TetR family transcriptional regulator</fullName>
    </submittedName>
</protein>
<dbReference type="Proteomes" id="UP000321571">
    <property type="component" value="Unassembled WGS sequence"/>
</dbReference>
<dbReference type="EMBL" id="VDUX01000004">
    <property type="protein sequence ID" value="TXL60628.1"/>
    <property type="molecule type" value="Genomic_DNA"/>
</dbReference>
<dbReference type="PANTHER" id="PTHR30055">
    <property type="entry name" value="HTH-TYPE TRANSCRIPTIONAL REGULATOR RUTR"/>
    <property type="match status" value="1"/>
</dbReference>
<dbReference type="Gene3D" id="1.10.10.60">
    <property type="entry name" value="Homeodomain-like"/>
    <property type="match status" value="1"/>
</dbReference>
<proteinExistence type="predicted"/>
<dbReference type="PANTHER" id="PTHR30055:SF151">
    <property type="entry name" value="TRANSCRIPTIONAL REGULATORY PROTEIN"/>
    <property type="match status" value="1"/>
</dbReference>
<dbReference type="InterPro" id="IPR050109">
    <property type="entry name" value="HTH-type_TetR-like_transc_reg"/>
</dbReference>
<dbReference type="InterPro" id="IPR001647">
    <property type="entry name" value="HTH_TetR"/>
</dbReference>
<keyword evidence="7" id="KW-1185">Reference proteome</keyword>
<dbReference type="GO" id="GO:0045892">
    <property type="term" value="P:negative regulation of DNA-templated transcription"/>
    <property type="evidence" value="ECO:0007669"/>
    <property type="project" value="InterPro"/>
</dbReference>
<evidence type="ECO:0000259" key="5">
    <source>
        <dbReference type="PROSITE" id="PS50977"/>
    </source>
</evidence>
<evidence type="ECO:0000256" key="2">
    <source>
        <dbReference type="ARBA" id="ARBA00023125"/>
    </source>
</evidence>
<dbReference type="SUPFAM" id="SSF46689">
    <property type="entry name" value="Homeodomain-like"/>
    <property type="match status" value="1"/>
</dbReference>
<keyword evidence="3" id="KW-0804">Transcription</keyword>
<dbReference type="RefSeq" id="WP_147686096.1">
    <property type="nucleotide sequence ID" value="NZ_VDUX01000004.1"/>
</dbReference>
<dbReference type="GO" id="GO:0003700">
    <property type="term" value="F:DNA-binding transcription factor activity"/>
    <property type="evidence" value="ECO:0007669"/>
    <property type="project" value="TreeGrafter"/>
</dbReference>
<dbReference type="InterPro" id="IPR004111">
    <property type="entry name" value="Repressor_TetR_C"/>
</dbReference>
<accession>A0A5C8NH52</accession>
<sequence length="190" mass="20074">MSHSRSDVVEHALDVLDRYGLADLSMRRLAADLDVRASALYWHFPSKQALLAAVADEVLRRGDRPVDGSWEDQVRGYAHALRDAMLAYRDGGELVAAAHAFGLGEVDPGARLEEILGDPVAAATVLYFVLGHVTDEQLALQAGSAGAIDDDPLARADTFADGLAIVVAGIAAQNVLSTSSRTGAHSTTGR</sequence>
<keyword evidence="1" id="KW-0805">Transcription regulation</keyword>
<dbReference type="OrthoDB" id="3819648at2"/>
<comment type="caution">
    <text evidence="6">The sequence shown here is derived from an EMBL/GenBank/DDBJ whole genome shotgun (WGS) entry which is preliminary data.</text>
</comment>
<evidence type="ECO:0000313" key="7">
    <source>
        <dbReference type="Proteomes" id="UP000321571"/>
    </source>
</evidence>
<evidence type="ECO:0000256" key="3">
    <source>
        <dbReference type="ARBA" id="ARBA00023163"/>
    </source>
</evidence>
<dbReference type="SUPFAM" id="SSF48498">
    <property type="entry name" value="Tetracyclin repressor-like, C-terminal domain"/>
    <property type="match status" value="1"/>
</dbReference>